<feature type="compositionally biased region" description="Basic and acidic residues" evidence="1">
    <location>
        <begin position="245"/>
        <end position="261"/>
    </location>
</feature>
<comment type="caution">
    <text evidence="3">The sequence shown here is derived from an EMBL/GenBank/DDBJ whole genome shotgun (WGS) entry which is preliminary data.</text>
</comment>
<feature type="compositionally biased region" description="Acidic residues" evidence="1">
    <location>
        <begin position="963"/>
        <end position="976"/>
    </location>
</feature>
<dbReference type="InterPro" id="IPR003890">
    <property type="entry name" value="MIF4G-like_typ-3"/>
</dbReference>
<accession>A0ABR2X316</accession>
<dbReference type="Gene3D" id="1.25.40.180">
    <property type="match status" value="3"/>
</dbReference>
<evidence type="ECO:0000259" key="2">
    <source>
        <dbReference type="SMART" id="SM00543"/>
    </source>
</evidence>
<feature type="region of interest" description="Disordered" evidence="1">
    <location>
        <begin position="245"/>
        <end position="264"/>
    </location>
</feature>
<feature type="compositionally biased region" description="Basic and acidic residues" evidence="1">
    <location>
        <begin position="423"/>
        <end position="440"/>
    </location>
</feature>
<evidence type="ECO:0000313" key="3">
    <source>
        <dbReference type="EMBL" id="KAK9768056.1"/>
    </source>
</evidence>
<feature type="region of interest" description="Disordered" evidence="1">
    <location>
        <begin position="423"/>
        <end position="466"/>
    </location>
</feature>
<organism evidence="3 4">
    <name type="scientific">Basidiobolus ranarum</name>
    <dbReference type="NCBI Taxonomy" id="34480"/>
    <lineage>
        <taxon>Eukaryota</taxon>
        <taxon>Fungi</taxon>
        <taxon>Fungi incertae sedis</taxon>
        <taxon>Zoopagomycota</taxon>
        <taxon>Entomophthoromycotina</taxon>
        <taxon>Basidiobolomycetes</taxon>
        <taxon>Basidiobolales</taxon>
        <taxon>Basidiobolaceae</taxon>
        <taxon>Basidiobolus</taxon>
    </lineage>
</organism>
<protein>
    <submittedName>
        <fullName evidence="3">mRNA decay protein</fullName>
    </submittedName>
</protein>
<name>A0ABR2X316_9FUNG</name>
<keyword evidence="4" id="KW-1185">Reference proteome</keyword>
<feature type="domain" description="MIF4G" evidence="2">
    <location>
        <begin position="704"/>
        <end position="912"/>
    </location>
</feature>
<dbReference type="SUPFAM" id="SSF48371">
    <property type="entry name" value="ARM repeat"/>
    <property type="match status" value="2"/>
</dbReference>
<reference evidence="3 4" key="1">
    <citation type="submission" date="2023-04" db="EMBL/GenBank/DDBJ databases">
        <title>Genome of Basidiobolus ranarum AG-B5.</title>
        <authorList>
            <person name="Stajich J.E."/>
            <person name="Carter-House D."/>
            <person name="Gryganskyi A."/>
        </authorList>
    </citation>
    <scope>NUCLEOTIDE SEQUENCE [LARGE SCALE GENOMIC DNA]</scope>
    <source>
        <strain evidence="3 4">AG-B5</strain>
    </source>
</reference>
<gene>
    <name evidence="3" type="primary">NMD2_1</name>
    <name evidence="3" type="ORF">K7432_001595</name>
</gene>
<evidence type="ECO:0000256" key="1">
    <source>
        <dbReference type="SAM" id="MobiDB-lite"/>
    </source>
</evidence>
<proteinExistence type="predicted"/>
<dbReference type="PANTHER" id="PTHR12839">
    <property type="entry name" value="NONSENSE-MEDIATED MRNA DECAY PROTEIN 2 UP-FRAMESHIFT SUPPRESSOR 2"/>
    <property type="match status" value="1"/>
</dbReference>
<dbReference type="Pfam" id="PF02854">
    <property type="entry name" value="MIF4G"/>
    <property type="match status" value="2"/>
</dbReference>
<dbReference type="InterPro" id="IPR016024">
    <property type="entry name" value="ARM-type_fold"/>
</dbReference>
<dbReference type="SMART" id="SM00543">
    <property type="entry name" value="MIF4G"/>
    <property type="match status" value="2"/>
</dbReference>
<dbReference type="EMBL" id="JASJQH010000037">
    <property type="protein sequence ID" value="KAK9768056.1"/>
    <property type="molecule type" value="Genomic_DNA"/>
</dbReference>
<dbReference type="InterPro" id="IPR039762">
    <property type="entry name" value="Nmd2/UPF2"/>
</dbReference>
<sequence>MDAQTRLNRKKELRTRNINAWNNKPDLTLYKNLDSNIKKNTAFIKKCKTMLTADSSAQLLKDIRSLKLEKYISEVVTALMEGLIKCKGSSDIYAAVEVISNLHQRFPESFTPQFTDLLMRALSPANKQHLAALSSEQREKEENARITKQRIFIRITGELWLVGFFWGIDEGLASGKQVKESIAGLMTANQETILIGKEMKHTGNVLHSILKDLFSVDKDNHMNLPLAVAFVKYFGRDLLGIVPKKEQQSHGDDSEGTEVPRDAANTVPFEETLVGVDVSSEQQELFKNLFIDYYRSVEKQLIKAHKYIKKMEKSNHESHIARGELSDESKQNYEKASKVYERILFNTQSLADGLDCDLPDLPEDEGTTKITESMIKEGVSANSDDKENTGNGIWSDEDARLFYESLIDLKLVVPGILLDVKKKKEDEKSEKPTVEEHTDLIEGEAGSDAPMSVDESKAEISSDVVEDDGMALERGAEENATENSLSEDKSELKSTTSAQIETLLTRLPNMINRDLIDQAAVDFCYLNSKAARKRLIQALVGVARARLDLLPYYSRLIATLNPYFPDIGQGVVTALEHEFKTLKFRKGQDLLETRIKNIRFIGELTKFKITPLYLTFHCLKVLLDDFALSHIEVACNLLETCGRFLFKSPETAIRTSNMLEIMMRKKNALHLDNRQVLMIENAYYQCNPPDRDATIRKVHTPMELYVRKLIYSDLSKKTVDKVLRLLRKLHWSDPEVYRIVKKIFHKVWKVKFGNVHLLAMLASGLHRYHSDFGVFLVDQILEDIRIGLEQNIFKHNQRRITTVKYLAELYNYRLIDSPVVFDTLYSILTLGHENGRPSPSRFTPIDAPDDFFRVRLCCTLLDTCGMCFDRGRSKSRLDSFLIFFQMYIWSKIPMPMDVEFMVNDTFEALRPNMKLFDSYEEAALAVDEMLLVNAKVLQDAGAEKSQDDNGDESELSDTSSGSDIDEEIDDKEADDF</sequence>
<feature type="domain" description="MIF4G" evidence="2">
    <location>
        <begin position="501"/>
        <end position="689"/>
    </location>
</feature>
<feature type="region of interest" description="Disordered" evidence="1">
    <location>
        <begin position="941"/>
        <end position="976"/>
    </location>
</feature>
<dbReference type="Proteomes" id="UP001479436">
    <property type="component" value="Unassembled WGS sequence"/>
</dbReference>
<evidence type="ECO:0000313" key="4">
    <source>
        <dbReference type="Proteomes" id="UP001479436"/>
    </source>
</evidence>
<dbReference type="PANTHER" id="PTHR12839:SF7">
    <property type="entry name" value="REGULATOR OF NONSENSE TRANSCRIPTS 2"/>
    <property type="match status" value="1"/>
</dbReference>